<dbReference type="Proteomes" id="UP001596461">
    <property type="component" value="Unassembled WGS sequence"/>
</dbReference>
<dbReference type="NCBIfam" id="TIGR00765">
    <property type="entry name" value="yihY_not_rbn"/>
    <property type="match status" value="1"/>
</dbReference>
<gene>
    <name evidence="8" type="ORF">ACFQL9_16835</name>
</gene>
<feature type="transmembrane region" description="Helical" evidence="7">
    <location>
        <begin position="131"/>
        <end position="148"/>
    </location>
</feature>
<sequence length="364" mass="37291">MDRRRAVSLARAVVHEIRTEKLTFLAGSVAYHAFVSLLPLLVLVVLVLTTVGGEGLEAAFESLVAAALTPDAGRELLAELERASASTTLSVLGIGVLVWGALRVFRGLDTAFSDIYETEAENTFLDQLSDGLLVLVAFGAAVVAGAALEGALGGGPGGPAAWLLGRVALALAVSAALFPMYYVFPDTDVTVVEVLPGTVFAGTALAAAEASFRVYVSWSSARPDRSVVAAILVFLTWLYVSGLVILVGAALNAVLSNRSADVSIVPVFGRRPDPTERPDGDAVVGDLTRLRALLADTDGDADAGGAVTITVGDESVTLPAPERAAVDTASASGDGGVGVSLRWFPVDDGDDGDPDADPSGTGSD</sequence>
<evidence type="ECO:0000313" key="9">
    <source>
        <dbReference type="Proteomes" id="UP001596461"/>
    </source>
</evidence>
<dbReference type="AlphaFoldDB" id="A0ABD5WHR4"/>
<organism evidence="8 9">
    <name type="scientific">Halobaculum lipolyticum</name>
    <dbReference type="NCBI Taxonomy" id="3032001"/>
    <lineage>
        <taxon>Archaea</taxon>
        <taxon>Methanobacteriati</taxon>
        <taxon>Methanobacteriota</taxon>
        <taxon>Stenosarchaea group</taxon>
        <taxon>Halobacteria</taxon>
        <taxon>Halobacteriales</taxon>
        <taxon>Haloferacaceae</taxon>
        <taxon>Halobaculum</taxon>
    </lineage>
</organism>
<evidence type="ECO:0000256" key="7">
    <source>
        <dbReference type="SAM" id="Phobius"/>
    </source>
</evidence>
<evidence type="ECO:0000256" key="2">
    <source>
        <dbReference type="ARBA" id="ARBA00022475"/>
    </source>
</evidence>
<feature type="transmembrane region" description="Helical" evidence="7">
    <location>
        <begin position="29"/>
        <end position="48"/>
    </location>
</feature>
<feature type="compositionally biased region" description="Acidic residues" evidence="6">
    <location>
        <begin position="347"/>
        <end position="356"/>
    </location>
</feature>
<dbReference type="Pfam" id="PF03631">
    <property type="entry name" value="Virul_fac_BrkB"/>
    <property type="match status" value="1"/>
</dbReference>
<evidence type="ECO:0000256" key="4">
    <source>
        <dbReference type="ARBA" id="ARBA00022989"/>
    </source>
</evidence>
<comment type="caution">
    <text evidence="8">The sequence shown here is derived from an EMBL/GenBank/DDBJ whole genome shotgun (WGS) entry which is preliminary data.</text>
</comment>
<reference evidence="8 9" key="1">
    <citation type="journal article" date="2019" name="Int. J. Syst. Evol. Microbiol.">
        <title>The Global Catalogue of Microorganisms (GCM) 10K type strain sequencing project: providing services to taxonomists for standard genome sequencing and annotation.</title>
        <authorList>
            <consortium name="The Broad Institute Genomics Platform"/>
            <consortium name="The Broad Institute Genome Sequencing Center for Infectious Disease"/>
            <person name="Wu L."/>
            <person name="Ma J."/>
        </authorList>
    </citation>
    <scope>NUCLEOTIDE SEQUENCE [LARGE SCALE GENOMIC DNA]</scope>
    <source>
        <strain evidence="8 9">DT31</strain>
    </source>
</reference>
<dbReference type="RefSeq" id="WP_284031965.1">
    <property type="nucleotide sequence ID" value="NZ_CP126154.1"/>
</dbReference>
<dbReference type="GO" id="GO:0005886">
    <property type="term" value="C:plasma membrane"/>
    <property type="evidence" value="ECO:0007669"/>
    <property type="project" value="UniProtKB-SubCell"/>
</dbReference>
<keyword evidence="9" id="KW-1185">Reference proteome</keyword>
<feature type="transmembrane region" description="Helical" evidence="7">
    <location>
        <begin position="160"/>
        <end position="182"/>
    </location>
</feature>
<keyword evidence="4 7" id="KW-1133">Transmembrane helix</keyword>
<proteinExistence type="predicted"/>
<comment type="subcellular location">
    <subcellularLocation>
        <location evidence="1">Cell membrane</location>
        <topology evidence="1">Multi-pass membrane protein</topology>
    </subcellularLocation>
</comment>
<feature type="transmembrane region" description="Helical" evidence="7">
    <location>
        <begin position="194"/>
        <end position="215"/>
    </location>
</feature>
<keyword evidence="2" id="KW-1003">Cell membrane</keyword>
<accession>A0ABD5WHR4</accession>
<name>A0ABD5WHR4_9EURY</name>
<evidence type="ECO:0000256" key="5">
    <source>
        <dbReference type="ARBA" id="ARBA00023136"/>
    </source>
</evidence>
<dbReference type="InterPro" id="IPR017039">
    <property type="entry name" value="Virul_fac_BrkB"/>
</dbReference>
<dbReference type="PANTHER" id="PTHR30213:SF0">
    <property type="entry name" value="UPF0761 MEMBRANE PROTEIN YIHY"/>
    <property type="match status" value="1"/>
</dbReference>
<dbReference type="PANTHER" id="PTHR30213">
    <property type="entry name" value="INNER MEMBRANE PROTEIN YHJD"/>
    <property type="match status" value="1"/>
</dbReference>
<keyword evidence="3 7" id="KW-0812">Transmembrane</keyword>
<feature type="region of interest" description="Disordered" evidence="6">
    <location>
        <begin position="326"/>
        <end position="364"/>
    </location>
</feature>
<evidence type="ECO:0000313" key="8">
    <source>
        <dbReference type="EMBL" id="MFC7071313.1"/>
    </source>
</evidence>
<protein>
    <submittedName>
        <fullName evidence="8">YihY/virulence factor BrkB family protein</fullName>
    </submittedName>
</protein>
<feature type="transmembrane region" description="Helical" evidence="7">
    <location>
        <begin position="227"/>
        <end position="251"/>
    </location>
</feature>
<keyword evidence="5 7" id="KW-0472">Membrane</keyword>
<evidence type="ECO:0000256" key="1">
    <source>
        <dbReference type="ARBA" id="ARBA00004651"/>
    </source>
</evidence>
<evidence type="ECO:0000256" key="3">
    <source>
        <dbReference type="ARBA" id="ARBA00022692"/>
    </source>
</evidence>
<dbReference type="EMBL" id="JBHTAH010000021">
    <property type="protein sequence ID" value="MFC7071313.1"/>
    <property type="molecule type" value="Genomic_DNA"/>
</dbReference>
<dbReference type="GeneID" id="81123785"/>
<evidence type="ECO:0000256" key="6">
    <source>
        <dbReference type="SAM" id="MobiDB-lite"/>
    </source>
</evidence>